<feature type="region of interest" description="Disordered" evidence="1">
    <location>
        <begin position="82"/>
        <end position="126"/>
    </location>
</feature>
<reference evidence="2" key="1">
    <citation type="journal article" date="2020" name="Stud. Mycol.">
        <title>101 Dothideomycetes genomes: a test case for predicting lifestyles and emergence of pathogens.</title>
        <authorList>
            <person name="Haridas S."/>
            <person name="Albert R."/>
            <person name="Binder M."/>
            <person name="Bloem J."/>
            <person name="Labutti K."/>
            <person name="Salamov A."/>
            <person name="Andreopoulos B."/>
            <person name="Baker S."/>
            <person name="Barry K."/>
            <person name="Bills G."/>
            <person name="Bluhm B."/>
            <person name="Cannon C."/>
            <person name="Castanera R."/>
            <person name="Culley D."/>
            <person name="Daum C."/>
            <person name="Ezra D."/>
            <person name="Gonzalez J."/>
            <person name="Henrissat B."/>
            <person name="Kuo A."/>
            <person name="Liang C."/>
            <person name="Lipzen A."/>
            <person name="Lutzoni F."/>
            <person name="Magnuson J."/>
            <person name="Mondo S."/>
            <person name="Nolan M."/>
            <person name="Ohm R."/>
            <person name="Pangilinan J."/>
            <person name="Park H.-J."/>
            <person name="Ramirez L."/>
            <person name="Alfaro M."/>
            <person name="Sun H."/>
            <person name="Tritt A."/>
            <person name="Yoshinaga Y."/>
            <person name="Zwiers L.-H."/>
            <person name="Turgeon B."/>
            <person name="Goodwin S."/>
            <person name="Spatafora J."/>
            <person name="Crous P."/>
            <person name="Grigoriev I."/>
        </authorList>
    </citation>
    <scope>NUCLEOTIDE SEQUENCE</scope>
    <source>
        <strain evidence="2">CBS 107.79</strain>
    </source>
</reference>
<feature type="compositionally biased region" description="Basic residues" evidence="1">
    <location>
        <begin position="90"/>
        <end position="123"/>
    </location>
</feature>
<gene>
    <name evidence="2" type="ORF">BU23DRAFT_514896</name>
</gene>
<dbReference type="EMBL" id="ML976721">
    <property type="protein sequence ID" value="KAF1968382.1"/>
    <property type="molecule type" value="Genomic_DNA"/>
</dbReference>
<dbReference type="SUPFAM" id="SSF47095">
    <property type="entry name" value="HMG-box"/>
    <property type="match status" value="2"/>
</dbReference>
<evidence type="ECO:0000313" key="3">
    <source>
        <dbReference type="Proteomes" id="UP000800036"/>
    </source>
</evidence>
<protein>
    <recommendedName>
        <fullName evidence="4">HMG box domain-containing protein</fullName>
    </recommendedName>
</protein>
<evidence type="ECO:0008006" key="4">
    <source>
        <dbReference type="Google" id="ProtNLM"/>
    </source>
</evidence>
<evidence type="ECO:0000256" key="1">
    <source>
        <dbReference type="SAM" id="MobiDB-lite"/>
    </source>
</evidence>
<organism evidence="2 3">
    <name type="scientific">Bimuria novae-zelandiae CBS 107.79</name>
    <dbReference type="NCBI Taxonomy" id="1447943"/>
    <lineage>
        <taxon>Eukaryota</taxon>
        <taxon>Fungi</taxon>
        <taxon>Dikarya</taxon>
        <taxon>Ascomycota</taxon>
        <taxon>Pezizomycotina</taxon>
        <taxon>Dothideomycetes</taxon>
        <taxon>Pleosporomycetidae</taxon>
        <taxon>Pleosporales</taxon>
        <taxon>Massarineae</taxon>
        <taxon>Didymosphaeriaceae</taxon>
        <taxon>Bimuria</taxon>
    </lineage>
</organism>
<accession>A0A6A5UX59</accession>
<dbReference type="Gene3D" id="1.10.30.10">
    <property type="entry name" value="High mobility group box domain"/>
    <property type="match status" value="2"/>
</dbReference>
<proteinExistence type="predicted"/>
<dbReference type="AlphaFoldDB" id="A0A6A5UX59"/>
<dbReference type="CDD" id="cd00084">
    <property type="entry name" value="HMG-box_SF"/>
    <property type="match status" value="1"/>
</dbReference>
<sequence length="312" mass="34378">MLARGVLYRLAADVPKTSTHDLPRISQLLRTTLFARNGASQPTIGAIAHAFRSTILEGRRAYATKSATQPTTRVKKAVKKAVAKTAAPKKPTKKPAAKKAVPKKPAAKKKKAAPKKAARRPKKVLTAEEKEAATIKDLKKRALRPPKPSFFSAWSAFAAEALRGAAGLEGAQGAMRDASAKYKELTPAEREHYNHVAKERTEAARAEFNTWIHQHTPEDIRAANFARATLRRKLEAKGSKNVQYRRLEDDRRDTSSKLTPYIRFSTERIASGDLKGIAFGEKAKLIANEWKALNASEKKKYQDAYDAAKAAA</sequence>
<dbReference type="InterPro" id="IPR036910">
    <property type="entry name" value="HMG_box_dom_sf"/>
</dbReference>
<dbReference type="OrthoDB" id="1919336at2759"/>
<name>A0A6A5UX59_9PLEO</name>
<keyword evidence="3" id="KW-1185">Reference proteome</keyword>
<dbReference type="Proteomes" id="UP000800036">
    <property type="component" value="Unassembled WGS sequence"/>
</dbReference>
<evidence type="ECO:0000313" key="2">
    <source>
        <dbReference type="EMBL" id="KAF1968382.1"/>
    </source>
</evidence>